<feature type="repeat" description="PPR" evidence="2">
    <location>
        <begin position="295"/>
        <end position="329"/>
    </location>
</feature>
<keyword evidence="1" id="KW-0677">Repeat</keyword>
<feature type="repeat" description="PPR" evidence="2">
    <location>
        <begin position="680"/>
        <end position="714"/>
    </location>
</feature>
<dbReference type="PANTHER" id="PTHR47926">
    <property type="entry name" value="PENTATRICOPEPTIDE REPEAT-CONTAINING PROTEIN"/>
    <property type="match status" value="1"/>
</dbReference>
<name>A0A8T2T2Z5_CERRI</name>
<dbReference type="Pfam" id="PF20431">
    <property type="entry name" value="E_motif"/>
    <property type="match status" value="1"/>
</dbReference>
<feature type="repeat" description="PPR" evidence="2">
    <location>
        <begin position="93"/>
        <end position="127"/>
    </location>
</feature>
<feature type="repeat" description="PPR" evidence="2">
    <location>
        <begin position="397"/>
        <end position="431"/>
    </location>
</feature>
<feature type="repeat" description="PPR" evidence="2">
    <location>
        <begin position="366"/>
        <end position="396"/>
    </location>
</feature>
<dbReference type="InterPro" id="IPR002885">
    <property type="entry name" value="PPR_rpt"/>
</dbReference>
<dbReference type="EMBL" id="CM035421">
    <property type="protein sequence ID" value="KAH7387469.1"/>
    <property type="molecule type" value="Genomic_DNA"/>
</dbReference>
<evidence type="ECO:0008006" key="5">
    <source>
        <dbReference type="Google" id="ProtNLM"/>
    </source>
</evidence>
<keyword evidence="4" id="KW-1185">Reference proteome</keyword>
<dbReference type="FunFam" id="1.25.40.10:FF:000090">
    <property type="entry name" value="Pentatricopeptide repeat-containing protein, chloroplastic"/>
    <property type="match status" value="1"/>
</dbReference>
<dbReference type="NCBIfam" id="TIGR00756">
    <property type="entry name" value="PPR"/>
    <property type="match status" value="8"/>
</dbReference>
<dbReference type="Gene3D" id="1.25.40.10">
    <property type="entry name" value="Tetratricopeptide repeat domain"/>
    <property type="match status" value="6"/>
</dbReference>
<dbReference type="InterPro" id="IPR046848">
    <property type="entry name" value="E_motif"/>
</dbReference>
<reference evidence="3" key="1">
    <citation type="submission" date="2021-08" db="EMBL/GenBank/DDBJ databases">
        <title>WGS assembly of Ceratopteris richardii.</title>
        <authorList>
            <person name="Marchant D.B."/>
            <person name="Chen G."/>
            <person name="Jenkins J."/>
            <person name="Shu S."/>
            <person name="Leebens-Mack J."/>
            <person name="Grimwood J."/>
            <person name="Schmutz J."/>
            <person name="Soltis P."/>
            <person name="Soltis D."/>
            <person name="Chen Z.-H."/>
        </authorList>
    </citation>
    <scope>NUCLEOTIDE SEQUENCE</scope>
    <source>
        <strain evidence="3">Whitten #5841</strain>
        <tissue evidence="3">Leaf</tissue>
    </source>
</reference>
<dbReference type="AlphaFoldDB" id="A0A8T2T2Z5"/>
<evidence type="ECO:0000313" key="4">
    <source>
        <dbReference type="Proteomes" id="UP000825935"/>
    </source>
</evidence>
<dbReference type="Pfam" id="PF13041">
    <property type="entry name" value="PPR_2"/>
    <property type="match status" value="6"/>
</dbReference>
<dbReference type="GO" id="GO:0003729">
    <property type="term" value="F:mRNA binding"/>
    <property type="evidence" value="ECO:0007669"/>
    <property type="project" value="UniProtKB-ARBA"/>
</dbReference>
<dbReference type="Pfam" id="PF01535">
    <property type="entry name" value="PPR"/>
    <property type="match status" value="3"/>
</dbReference>
<dbReference type="Proteomes" id="UP000825935">
    <property type="component" value="Chromosome 16"/>
</dbReference>
<gene>
    <name evidence="3" type="ORF">KP509_16G024400</name>
</gene>
<evidence type="ECO:0000313" key="3">
    <source>
        <dbReference type="EMBL" id="KAH7387469.1"/>
    </source>
</evidence>
<feature type="repeat" description="PPR" evidence="2">
    <location>
        <begin position="579"/>
        <end position="613"/>
    </location>
</feature>
<dbReference type="InterPro" id="IPR046960">
    <property type="entry name" value="PPR_At4g14850-like_plant"/>
</dbReference>
<dbReference type="OMA" id="IRKCGHE"/>
<organism evidence="3 4">
    <name type="scientific">Ceratopteris richardii</name>
    <name type="common">Triangle waterfern</name>
    <dbReference type="NCBI Taxonomy" id="49495"/>
    <lineage>
        <taxon>Eukaryota</taxon>
        <taxon>Viridiplantae</taxon>
        <taxon>Streptophyta</taxon>
        <taxon>Embryophyta</taxon>
        <taxon>Tracheophyta</taxon>
        <taxon>Polypodiopsida</taxon>
        <taxon>Polypodiidae</taxon>
        <taxon>Polypodiales</taxon>
        <taxon>Pteridineae</taxon>
        <taxon>Pteridaceae</taxon>
        <taxon>Parkerioideae</taxon>
        <taxon>Ceratopteris</taxon>
    </lineage>
</organism>
<dbReference type="OrthoDB" id="185373at2759"/>
<dbReference type="FunFam" id="1.25.40.10:FF:000073">
    <property type="entry name" value="Pentatricopeptide repeat-containing protein chloroplastic"/>
    <property type="match status" value="2"/>
</dbReference>
<proteinExistence type="predicted"/>
<evidence type="ECO:0000256" key="1">
    <source>
        <dbReference type="ARBA" id="ARBA00022737"/>
    </source>
</evidence>
<dbReference type="GO" id="GO:0009451">
    <property type="term" value="P:RNA modification"/>
    <property type="evidence" value="ECO:0007669"/>
    <property type="project" value="InterPro"/>
</dbReference>
<comment type="caution">
    <text evidence="3">The sequence shown here is derived from an EMBL/GenBank/DDBJ whole genome shotgun (WGS) entry which is preliminary data.</text>
</comment>
<dbReference type="FunFam" id="1.25.40.10:FF:000381">
    <property type="entry name" value="Pentatricopeptide repeat-containing protein"/>
    <property type="match status" value="2"/>
</dbReference>
<evidence type="ECO:0000256" key="2">
    <source>
        <dbReference type="PROSITE-ProRule" id="PRU00708"/>
    </source>
</evidence>
<dbReference type="SUPFAM" id="SSF48452">
    <property type="entry name" value="TPR-like"/>
    <property type="match status" value="1"/>
</dbReference>
<protein>
    <recommendedName>
        <fullName evidence="5">Pentatricopeptide repeat-containing protein</fullName>
    </recommendedName>
</protein>
<dbReference type="InterPro" id="IPR011990">
    <property type="entry name" value="TPR-like_helical_dom_sf"/>
</dbReference>
<sequence length="893" mass="99849">MRLFCLQPFSGPEYVSSNLVQTSKHVFHVDYLNLIRKCGHESLFGEGKAIHCIMVQNGDDQDTLVMNLLVQMYGKFNALEDARATFDGMERRNIFSWTIMLGAYAECGLEREALKLFKSMEPSGVTPNKVTFITVVSVCASLADLVEGKVIHSCVEASPFILDTRVGNALVHMYDKCRSIEDACLVFGKMPEHNSITWNTLIAAHAHHGQNRDALQLFQQMQLENVIPDKVTFLNTLDAYADRTSLRECKRVHARIIGSGFNSDMVLGTALICMYSACGSLECASSMFNDMPRTSTILWNAVFAAYADQGKGKGAMQLYHQMLSESVLPNKVSFVTLFSVCADSEEGLFEGRRLHMHALLSSREWDLIIWNALINMYGKRGSLQEAICTFDEAPELDDASWNGLIAAFSQHGQEHEAIQFFQQMQMQCVIPNKVTFVSVLDACANKAEIAEGVRVHARIMESCLEKAMIKNRLEEVGNWCSMSLAKNMCGRVFGQAKKTDTLGMNMFDAGVSQELLHQINLVDDFDSSVTTETKEKHVCLEDQSFSSDLVIGNALVNMYSKCHDLQSAWIVFDTMPRRDVISWTAIIGAYAQEGLANVAFRLLFQMQEEGVKPNKVTFITVFDAFANRAALIEGELIHFYLVTLEYELDTEVGNAAMSMYGSCGCLEDAERVFNRMLNKNVVSWTTLISIYSHYGMGKQTHKLYMEMQQACIIPTLVTFVSVLSACSHAGLFEEGCRCFDSMTKFYGLSPTLEHYNCMVDLFARAGKLEEGIRMIQGMPMSPTAATWMTLLGACKIHQNVERALFVAEKIFELEPTKATPYVLLYNIFSSAGRCEDAEHIKAVMIDKGLEKTLISNPNLCGMFYSSDKSFPQISDDHNKLDSIPSLQGYGHCV</sequence>
<accession>A0A8T2T2Z5</accession>
<dbReference type="PROSITE" id="PS51375">
    <property type="entry name" value="PPR"/>
    <property type="match status" value="7"/>
</dbReference>
<feature type="repeat" description="PPR" evidence="2">
    <location>
        <begin position="194"/>
        <end position="228"/>
    </location>
</feature>